<keyword evidence="1" id="KW-0472">Membrane</keyword>
<protein>
    <submittedName>
        <fullName evidence="2">DUF6789 family protein</fullName>
    </submittedName>
</protein>
<feature type="transmembrane region" description="Helical" evidence="1">
    <location>
        <begin position="50"/>
        <end position="70"/>
    </location>
</feature>
<feature type="transmembrane region" description="Helical" evidence="1">
    <location>
        <begin position="90"/>
        <end position="117"/>
    </location>
</feature>
<evidence type="ECO:0000313" key="3">
    <source>
        <dbReference type="Proteomes" id="UP001595921"/>
    </source>
</evidence>
<organism evidence="2 3">
    <name type="scientific">Halobium salinum</name>
    <dbReference type="NCBI Taxonomy" id="1364940"/>
    <lineage>
        <taxon>Archaea</taxon>
        <taxon>Methanobacteriati</taxon>
        <taxon>Methanobacteriota</taxon>
        <taxon>Stenosarchaea group</taxon>
        <taxon>Halobacteria</taxon>
        <taxon>Halobacteriales</taxon>
        <taxon>Haloferacaceae</taxon>
        <taxon>Halobium</taxon>
    </lineage>
</organism>
<keyword evidence="1" id="KW-1133">Transmembrane helix</keyword>
<keyword evidence="3" id="KW-1185">Reference proteome</keyword>
<comment type="caution">
    <text evidence="2">The sequence shown here is derived from an EMBL/GenBank/DDBJ whole genome shotgun (WGS) entry which is preliminary data.</text>
</comment>
<feature type="transmembrane region" description="Helical" evidence="1">
    <location>
        <begin position="6"/>
        <end position="25"/>
    </location>
</feature>
<proteinExistence type="predicted"/>
<dbReference type="Proteomes" id="UP001595921">
    <property type="component" value="Unassembled WGS sequence"/>
</dbReference>
<dbReference type="RefSeq" id="WP_267624033.1">
    <property type="nucleotide sequence ID" value="NZ_JAODIW010000008.1"/>
</dbReference>
<gene>
    <name evidence="2" type="ORF">ACFO0N_10060</name>
</gene>
<dbReference type="EMBL" id="JBHSDS010000006">
    <property type="protein sequence ID" value="MFC4358289.1"/>
    <property type="molecule type" value="Genomic_DNA"/>
</dbReference>
<evidence type="ECO:0000256" key="1">
    <source>
        <dbReference type="SAM" id="Phobius"/>
    </source>
</evidence>
<sequence>MNRWLSAVAGGVAGISVMSVLLVLLDTETRSAVGIFDAVARFVGMPGDTALGFVLFFLAGALLWPPVFVAVEDYLPGGPDPGWRGIAFSIPLWVAFLAINLTSVTGAIVILFTLYTFAAHAIYGFTMGAVYARLTRSGPAYEGGPGVATSR</sequence>
<dbReference type="Pfam" id="PF20587">
    <property type="entry name" value="DUF6789"/>
    <property type="match status" value="1"/>
</dbReference>
<keyword evidence="1" id="KW-0812">Transmembrane</keyword>
<dbReference type="AlphaFoldDB" id="A0ABD5PC66"/>
<evidence type="ECO:0000313" key="2">
    <source>
        <dbReference type="EMBL" id="MFC4358289.1"/>
    </source>
</evidence>
<name>A0ABD5PC66_9EURY</name>
<accession>A0ABD5PC66</accession>
<dbReference type="InterPro" id="IPR046739">
    <property type="entry name" value="DUF6789"/>
</dbReference>
<reference evidence="2 3" key="1">
    <citation type="journal article" date="2019" name="Int. J. Syst. Evol. Microbiol.">
        <title>The Global Catalogue of Microorganisms (GCM) 10K type strain sequencing project: providing services to taxonomists for standard genome sequencing and annotation.</title>
        <authorList>
            <consortium name="The Broad Institute Genomics Platform"/>
            <consortium name="The Broad Institute Genome Sequencing Center for Infectious Disease"/>
            <person name="Wu L."/>
            <person name="Ma J."/>
        </authorList>
    </citation>
    <scope>NUCLEOTIDE SEQUENCE [LARGE SCALE GENOMIC DNA]</scope>
    <source>
        <strain evidence="2 3">CGMCC 1.12553</strain>
    </source>
</reference>